<dbReference type="AlphaFoldDB" id="A0A645G5N0"/>
<reference evidence="1" key="1">
    <citation type="submission" date="2019-08" db="EMBL/GenBank/DDBJ databases">
        <authorList>
            <person name="Kucharzyk K."/>
            <person name="Murdoch R.W."/>
            <person name="Higgins S."/>
            <person name="Loffler F."/>
        </authorList>
    </citation>
    <scope>NUCLEOTIDE SEQUENCE</scope>
</reference>
<comment type="caution">
    <text evidence="1">The sequence shown here is derived from an EMBL/GenBank/DDBJ whole genome shotgun (WGS) entry which is preliminary data.</text>
</comment>
<gene>
    <name evidence="1" type="ORF">SDC9_169551</name>
</gene>
<organism evidence="1">
    <name type="scientific">bioreactor metagenome</name>
    <dbReference type="NCBI Taxonomy" id="1076179"/>
    <lineage>
        <taxon>unclassified sequences</taxon>
        <taxon>metagenomes</taxon>
        <taxon>ecological metagenomes</taxon>
    </lineage>
</organism>
<accession>A0A645G5N0</accession>
<dbReference type="EMBL" id="VSSQ01070340">
    <property type="protein sequence ID" value="MPN22168.1"/>
    <property type="molecule type" value="Genomic_DNA"/>
</dbReference>
<protein>
    <submittedName>
        <fullName evidence="1">Uncharacterized protein</fullName>
    </submittedName>
</protein>
<evidence type="ECO:0000313" key="1">
    <source>
        <dbReference type="EMBL" id="MPN22168.1"/>
    </source>
</evidence>
<name>A0A645G5N0_9ZZZZ</name>
<proteinExistence type="predicted"/>
<sequence>MAVPGNPVHQLGEFLFFQCGFGCHHDDAAALGILHGRLQCGFDAENRQLRVFFPDQMDGGAGSGIAGKDDGFDIPAKQIIDSIKGQLLDFSQRS</sequence>